<dbReference type="InterPro" id="IPR008979">
    <property type="entry name" value="Galactose-bd-like_sf"/>
</dbReference>
<evidence type="ECO:0000313" key="2">
    <source>
        <dbReference type="Proteomes" id="UP000604046"/>
    </source>
</evidence>
<sequence length="924" mass="98088">MAAIHARYLRISNTGPITSDKCAASWDLYEVTVYDAAGSRLPVSASSPTGSASGYPASSAVDGSVSTFWAGAHDVGLGCPCWSESKRGGQTLLLDLVSRIVIHQGGANDPWAVSDLQVQCGNTPDDYNEQNFELQVSHAQTDIRCSPTGCSVLLSEAWVDNRCVNTTTTTTSSATVPCNPWGGYRYLRISNAGPISSSCHASWDLYEVEVYDSSGALLDVSASSPTGSAMDYPPARAVDGSYTTFWAGDHDVGLGCACWHDAKKGEQALVLDLSTTIKISKIVVHQGGAEDRYAVSDVRIECGDASELYIAALEMPVSREVTTLQCSDGGCHWNLSAAWVEACSMPTTTTSTTTSTGAACNPWEGLSYLRISNAGPIASPSCHDSWEVPSLRIYDGTSQLLALSPNVTRKDPGLGCSCWSESKRGGQTLLSFYPGRRITRIIIDQGGEDSLHAVSDIRLECGTSPNATGAALEFQVSPASTIIDCSSTGCVASLSTPWVDTRCPSTTPSTTPTSSSPDICNPWEGVRFLRLSNGGPISASRCSSSWDLYEVEVYDAFGSRLAGSASSATGSDVDHPPHLAVDGSYATFWAGDHDIGLSCECWFDFKQGSQALVLDLYAAVSISRIVVHQGGPTDDWAISDLHIECADALGAYRSQALELRISHSRTTIDCSAAGCTASFADDWVDRRCGAGYPSTSATTTTTTTSTTTRSTSSDVSCSTTRAYRFLRLSIAGPVVNAECYADWHLVEVEVSGVALGHGRRLDGLPGALPFVALSSSDRNGQEEASNVADGLNDTVWVGRDIFGLGCACWAEGKVGSLFLEVDLLRLVRVTQIVVRQHSDRYASKFRLQCTDSLDRAPGEELEVSVSSRTTLLECSSGGCATSEMWVADLGGCESTALNAGTKSVQLFYFSTFLLPGILLVSPLN</sequence>
<dbReference type="AlphaFoldDB" id="A0A812UE36"/>
<dbReference type="Proteomes" id="UP000604046">
    <property type="component" value="Unassembled WGS sequence"/>
</dbReference>
<dbReference type="Gene3D" id="2.60.120.260">
    <property type="entry name" value="Galactose-binding domain-like"/>
    <property type="match status" value="3"/>
</dbReference>
<organism evidence="1 2">
    <name type="scientific">Symbiodinium natans</name>
    <dbReference type="NCBI Taxonomy" id="878477"/>
    <lineage>
        <taxon>Eukaryota</taxon>
        <taxon>Sar</taxon>
        <taxon>Alveolata</taxon>
        <taxon>Dinophyceae</taxon>
        <taxon>Suessiales</taxon>
        <taxon>Symbiodiniaceae</taxon>
        <taxon>Symbiodinium</taxon>
    </lineage>
</organism>
<protein>
    <submittedName>
        <fullName evidence="1">ACP5 protein</fullName>
    </submittedName>
</protein>
<keyword evidence="2" id="KW-1185">Reference proteome</keyword>
<gene>
    <name evidence="1" type="primary">ACP5</name>
    <name evidence="1" type="ORF">SNAT2548_LOCUS31812</name>
</gene>
<dbReference type="OrthoDB" id="424008at2759"/>
<accession>A0A812UE36</accession>
<evidence type="ECO:0000313" key="1">
    <source>
        <dbReference type="EMBL" id="CAE7563005.1"/>
    </source>
</evidence>
<name>A0A812UE36_9DINO</name>
<dbReference type="EMBL" id="CAJNDS010002678">
    <property type="protein sequence ID" value="CAE7563005.1"/>
    <property type="molecule type" value="Genomic_DNA"/>
</dbReference>
<proteinExistence type="predicted"/>
<dbReference type="SUPFAM" id="SSF49785">
    <property type="entry name" value="Galactose-binding domain-like"/>
    <property type="match status" value="3"/>
</dbReference>
<comment type="caution">
    <text evidence="1">The sequence shown here is derived from an EMBL/GenBank/DDBJ whole genome shotgun (WGS) entry which is preliminary data.</text>
</comment>
<reference evidence="1" key="1">
    <citation type="submission" date="2021-02" db="EMBL/GenBank/DDBJ databases">
        <authorList>
            <person name="Dougan E. K."/>
            <person name="Rhodes N."/>
            <person name="Thang M."/>
            <person name="Chan C."/>
        </authorList>
    </citation>
    <scope>NUCLEOTIDE SEQUENCE</scope>
</reference>